<keyword evidence="2" id="KW-1185">Reference proteome</keyword>
<comment type="caution">
    <text evidence="1">The sequence shown here is derived from an EMBL/GenBank/DDBJ whole genome shotgun (WGS) entry which is preliminary data.</text>
</comment>
<reference evidence="1" key="1">
    <citation type="submission" date="2021-12" db="EMBL/GenBank/DDBJ databases">
        <title>Novel species in genus Dyadobacter.</title>
        <authorList>
            <person name="Ma C."/>
        </authorList>
    </citation>
    <scope>NUCLEOTIDE SEQUENCE</scope>
    <source>
        <strain evidence="1">LJ419</strain>
    </source>
</reference>
<organism evidence="1 2">
    <name type="scientific">Dyadobacter chenwenxiniae</name>
    <dbReference type="NCBI Taxonomy" id="2906456"/>
    <lineage>
        <taxon>Bacteria</taxon>
        <taxon>Pseudomonadati</taxon>
        <taxon>Bacteroidota</taxon>
        <taxon>Cytophagia</taxon>
        <taxon>Cytophagales</taxon>
        <taxon>Spirosomataceae</taxon>
        <taxon>Dyadobacter</taxon>
    </lineage>
</organism>
<gene>
    <name evidence="1" type="ORF">LXM26_09105</name>
</gene>
<evidence type="ECO:0000313" key="1">
    <source>
        <dbReference type="EMBL" id="MCF0061649.1"/>
    </source>
</evidence>
<proteinExistence type="predicted"/>
<dbReference type="EMBL" id="JAJTTC010000001">
    <property type="protein sequence ID" value="MCF0061649.1"/>
    <property type="molecule type" value="Genomic_DNA"/>
</dbReference>
<accession>A0A9X1PKJ7</accession>
<sequence>MKKFTSVEEAFEWWLANIYQTLPADTKEGRYRNAWRDYTFKKGISQKRMKEILSDFGDIDEKTTITFKLR</sequence>
<protein>
    <submittedName>
        <fullName evidence="1">Uncharacterized protein</fullName>
    </submittedName>
</protein>
<dbReference type="RefSeq" id="WP_234654935.1">
    <property type="nucleotide sequence ID" value="NZ_CP094997.1"/>
</dbReference>
<dbReference type="Proteomes" id="UP001139000">
    <property type="component" value="Unassembled WGS sequence"/>
</dbReference>
<evidence type="ECO:0000313" key="2">
    <source>
        <dbReference type="Proteomes" id="UP001139000"/>
    </source>
</evidence>
<name>A0A9X1PKJ7_9BACT</name>
<dbReference type="AlphaFoldDB" id="A0A9X1PKJ7"/>